<dbReference type="AlphaFoldDB" id="A0A653A5C9"/>
<keyword evidence="1 2" id="KW-0732">Signal</keyword>
<proteinExistence type="predicted"/>
<dbReference type="NCBIfam" id="NF037995">
    <property type="entry name" value="TRAP_S1"/>
    <property type="match status" value="1"/>
</dbReference>
<sequence>MRKNFWFTVACLVCGALLASMGMVVPQAQAETYNFTYSTFFPPTHIQTKVPQAWAKEIEELSGGRIKIKIFTGGSLTPAPQIYDGVVKGISDFGSSVLAYSPGRFPIMEAVDNPLGYRNAFIATKVINELYNKFKPQEMSDVHICYLFAHGPGLLHTVNKPVRRLEDIQGLKIRSTGTSQLIVRAYGAAPVAMSQGETYDALRKNIVDGTLVPMEALEGFKQGEVLKYTTLTYSSAYTQGFFVAMNLKKWNSLPPDLQQIITDVSEKYVNITAKAWEDSDESGREFVEKLGHEFIELSDEESAKFKEAVKPVFDTYIKNANAKGVDGEAVFKAVQEMVEEFSK</sequence>
<evidence type="ECO:0000313" key="3">
    <source>
        <dbReference type="EMBL" id="VBB43266.1"/>
    </source>
</evidence>
<dbReference type="InterPro" id="IPR018389">
    <property type="entry name" value="DctP_fam"/>
</dbReference>
<reference evidence="3" key="1">
    <citation type="submission" date="2018-07" db="EMBL/GenBank/DDBJ databases">
        <authorList>
            <consortium name="Genoscope - CEA"/>
            <person name="William W."/>
        </authorList>
    </citation>
    <scope>NUCLEOTIDE SEQUENCE</scope>
    <source>
        <strain evidence="3">IK1</strain>
    </source>
</reference>
<gene>
    <name evidence="3" type="ORF">TRIP_B250361</name>
</gene>
<feature type="signal peptide" evidence="2">
    <location>
        <begin position="1"/>
        <end position="30"/>
    </location>
</feature>
<dbReference type="Gene3D" id="3.40.190.170">
    <property type="entry name" value="Bacterial extracellular solute-binding protein, family 7"/>
    <property type="match status" value="1"/>
</dbReference>
<protein>
    <submittedName>
        <fullName evidence="3">TRAP dicarboxylate transporter-DctP subunit</fullName>
    </submittedName>
</protein>
<dbReference type="GO" id="GO:0055085">
    <property type="term" value="P:transmembrane transport"/>
    <property type="evidence" value="ECO:0007669"/>
    <property type="project" value="InterPro"/>
</dbReference>
<evidence type="ECO:0000256" key="2">
    <source>
        <dbReference type="SAM" id="SignalP"/>
    </source>
</evidence>
<feature type="chain" id="PRO_5024979368" evidence="2">
    <location>
        <begin position="31"/>
        <end position="343"/>
    </location>
</feature>
<dbReference type="Pfam" id="PF03480">
    <property type="entry name" value="DctP"/>
    <property type="match status" value="1"/>
</dbReference>
<evidence type="ECO:0000256" key="1">
    <source>
        <dbReference type="ARBA" id="ARBA00022729"/>
    </source>
</evidence>
<dbReference type="CDD" id="cd13665">
    <property type="entry name" value="PBP2_TRAP_Dctp3_4"/>
    <property type="match status" value="1"/>
</dbReference>
<dbReference type="EMBL" id="UPXX01000018">
    <property type="protein sequence ID" value="VBB43266.1"/>
    <property type="molecule type" value="Genomic_DNA"/>
</dbReference>
<organism evidence="3">
    <name type="scientific">Uncultured Desulfatiglans sp</name>
    <dbReference type="NCBI Taxonomy" id="1748965"/>
    <lineage>
        <taxon>Bacteria</taxon>
        <taxon>Pseudomonadati</taxon>
        <taxon>Thermodesulfobacteriota</taxon>
        <taxon>Desulfobacteria</taxon>
        <taxon>Desulfatiglandales</taxon>
        <taxon>Desulfatiglandaceae</taxon>
        <taxon>Desulfatiglans</taxon>
        <taxon>environmental samples</taxon>
    </lineage>
</organism>
<name>A0A653A5C9_UNCDX</name>
<accession>A0A653A5C9</accession>
<dbReference type="InterPro" id="IPR038404">
    <property type="entry name" value="TRAP_DctP_sf"/>
</dbReference>
<dbReference type="PANTHER" id="PTHR33376">
    <property type="match status" value="1"/>
</dbReference>
<dbReference type="PANTHER" id="PTHR33376:SF15">
    <property type="entry name" value="BLL6794 PROTEIN"/>
    <property type="match status" value="1"/>
</dbReference>